<evidence type="ECO:0000256" key="1">
    <source>
        <dbReference type="SAM" id="MobiDB-lite"/>
    </source>
</evidence>
<feature type="region of interest" description="Disordered" evidence="1">
    <location>
        <begin position="61"/>
        <end position="87"/>
    </location>
</feature>
<comment type="caution">
    <text evidence="2">The sequence shown here is derived from an EMBL/GenBank/DDBJ whole genome shotgun (WGS) entry which is preliminary data.</text>
</comment>
<name>A0A8X6L1E5_TRICU</name>
<dbReference type="AlphaFoldDB" id="A0A8X6L1E5"/>
<organism evidence="2 3">
    <name type="scientific">Trichonephila clavata</name>
    <name type="common">Joro spider</name>
    <name type="synonym">Nephila clavata</name>
    <dbReference type="NCBI Taxonomy" id="2740835"/>
    <lineage>
        <taxon>Eukaryota</taxon>
        <taxon>Metazoa</taxon>
        <taxon>Ecdysozoa</taxon>
        <taxon>Arthropoda</taxon>
        <taxon>Chelicerata</taxon>
        <taxon>Arachnida</taxon>
        <taxon>Araneae</taxon>
        <taxon>Araneomorphae</taxon>
        <taxon>Entelegynae</taxon>
        <taxon>Araneoidea</taxon>
        <taxon>Nephilidae</taxon>
        <taxon>Trichonephila</taxon>
    </lineage>
</organism>
<protein>
    <submittedName>
        <fullName evidence="2">Uncharacterized protein</fullName>
    </submittedName>
</protein>
<evidence type="ECO:0000313" key="3">
    <source>
        <dbReference type="Proteomes" id="UP000887116"/>
    </source>
</evidence>
<evidence type="ECO:0000313" key="2">
    <source>
        <dbReference type="EMBL" id="GFQ91906.1"/>
    </source>
</evidence>
<proteinExistence type="predicted"/>
<reference evidence="2" key="1">
    <citation type="submission" date="2020-07" db="EMBL/GenBank/DDBJ databases">
        <title>Multicomponent nature underlies the extraordinary mechanical properties of spider dragline silk.</title>
        <authorList>
            <person name="Kono N."/>
            <person name="Nakamura H."/>
            <person name="Mori M."/>
            <person name="Yoshida Y."/>
            <person name="Ohtoshi R."/>
            <person name="Malay A.D."/>
            <person name="Moran D.A.P."/>
            <person name="Tomita M."/>
            <person name="Numata K."/>
            <person name="Arakawa K."/>
        </authorList>
    </citation>
    <scope>NUCLEOTIDE SEQUENCE</scope>
</reference>
<gene>
    <name evidence="2" type="ORF">TNCT_653031</name>
</gene>
<dbReference type="Proteomes" id="UP000887116">
    <property type="component" value="Unassembled WGS sequence"/>
</dbReference>
<sequence length="129" mass="14744">MLTATVKWSLKRPKPQFSQVVLLRNDHSKTFFGMCSHSLSLLLTGYRRRKRAFSSKPLHWPVLSEATPPAPHTQPSVQHQSHSKPDRGLRIANAIHIPHFSKPKSTNRKEHAVQQSWTAGLGKIIFFKF</sequence>
<accession>A0A8X6L1E5</accession>
<dbReference type="EMBL" id="BMAO01023929">
    <property type="protein sequence ID" value="GFQ91906.1"/>
    <property type="molecule type" value="Genomic_DNA"/>
</dbReference>
<keyword evidence="3" id="KW-1185">Reference proteome</keyword>